<dbReference type="FunFam" id="3.30.1360.60:FF:000001">
    <property type="entry name" value="PTS system glucose-specific IIBC component PtsG"/>
    <property type="match status" value="1"/>
</dbReference>
<dbReference type="PATRIC" id="fig|742734.4.peg.1683"/>
<dbReference type="InterPro" id="IPR036878">
    <property type="entry name" value="Glu_permease_IIB"/>
</dbReference>
<dbReference type="GO" id="GO:0016301">
    <property type="term" value="F:kinase activity"/>
    <property type="evidence" value="ECO:0007669"/>
    <property type="project" value="UniProtKB-KW"/>
</dbReference>
<evidence type="ECO:0000256" key="10">
    <source>
        <dbReference type="ARBA" id="ARBA00023136"/>
    </source>
</evidence>
<dbReference type="PROSITE" id="PS51098">
    <property type="entry name" value="PTS_EIIB_TYPE_1"/>
    <property type="match status" value="1"/>
</dbReference>
<feature type="transmembrane region" description="Helical" evidence="12">
    <location>
        <begin position="212"/>
        <end position="236"/>
    </location>
</feature>
<keyword evidence="3" id="KW-1003">Cell membrane</keyword>
<feature type="domain" description="PTS EIIB type-1" evidence="13">
    <location>
        <begin position="5"/>
        <end position="88"/>
    </location>
</feature>
<evidence type="ECO:0000313" key="16">
    <source>
        <dbReference type="Proteomes" id="UP000037392"/>
    </source>
</evidence>
<evidence type="ECO:0000256" key="5">
    <source>
        <dbReference type="ARBA" id="ARBA00022679"/>
    </source>
</evidence>
<keyword evidence="10 12" id="KW-0472">Membrane</keyword>
<dbReference type="PROSITE" id="PS51103">
    <property type="entry name" value="PTS_EIIC_TYPE_1"/>
    <property type="match status" value="1"/>
</dbReference>
<feature type="transmembrane region" description="Helical" evidence="12">
    <location>
        <begin position="173"/>
        <end position="192"/>
    </location>
</feature>
<evidence type="ECO:0008006" key="17">
    <source>
        <dbReference type="Google" id="ProtNLM"/>
    </source>
</evidence>
<keyword evidence="7 12" id="KW-0812">Transmembrane</keyword>
<dbReference type="PROSITE" id="PS01035">
    <property type="entry name" value="PTS_EIIB_TYPE_1_CYS"/>
    <property type="match status" value="1"/>
</dbReference>
<evidence type="ECO:0000256" key="3">
    <source>
        <dbReference type="ARBA" id="ARBA00022475"/>
    </source>
</evidence>
<evidence type="ECO:0000256" key="11">
    <source>
        <dbReference type="PROSITE-ProRule" id="PRU00421"/>
    </source>
</evidence>
<dbReference type="GO" id="GO:0005886">
    <property type="term" value="C:plasma membrane"/>
    <property type="evidence" value="ECO:0007669"/>
    <property type="project" value="UniProtKB-SubCell"/>
</dbReference>
<dbReference type="PANTHER" id="PTHR30175:SF7">
    <property type="entry name" value="NEGATIVE REGULATOR OF SACY ACTIVITY"/>
    <property type="match status" value="1"/>
</dbReference>
<evidence type="ECO:0000256" key="12">
    <source>
        <dbReference type="SAM" id="Phobius"/>
    </source>
</evidence>
<evidence type="ECO:0000259" key="13">
    <source>
        <dbReference type="PROSITE" id="PS51098"/>
    </source>
</evidence>
<evidence type="ECO:0000256" key="6">
    <source>
        <dbReference type="ARBA" id="ARBA00022683"/>
    </source>
</evidence>
<dbReference type="CDD" id="cd00212">
    <property type="entry name" value="PTS_IIB_glc"/>
    <property type="match status" value="1"/>
</dbReference>
<dbReference type="EMBL" id="ADLK01000013">
    <property type="protein sequence ID" value="KMW21824.1"/>
    <property type="molecule type" value="Genomic_DNA"/>
</dbReference>
<dbReference type="InterPro" id="IPR003352">
    <property type="entry name" value="PTS_EIIC"/>
</dbReference>
<sequence>MSKEKQAAQEILKHIGGQENILNVEHCATRLRLVLKDASEFDKKEIEAIDGVKGSFFASGQHQIILGTGFVNKVYQQVLEITGMDTGKMMSKAEAAAVNMNAVQKASRLLGDVFFPIIPILVATGLFMGLRSLITNLGVELNPTFLTLSQVLIDTAFSFLPALVTYSVMKRFGASPALGIVIGLMLVAPQLPNANQVASGSVEPIYLSLMGLNIPIIGYQGSVLPALILGAIAAKIEKGLRKIVPDVLDLIVTPFITLLSSLFIGLIVIGPIMHMVEQGLVVLISMLMNIPFGIGGFMVGALQQAVVITGLHHTFKALEIELLANTGANPFNALVCGAIVAQGAAGIAAALKTKNKKQRSLYFTSVVPAFLGITEPLIFGGNLPRLTPFICGCIGGGCAGVFSSIVGLAGTGMSITALPGMLLYLNGQLGTYLIACLIGFITAFVLNYVMYKPVEE</sequence>
<dbReference type="GO" id="GO:0090589">
    <property type="term" value="F:protein-phosphocysteine-trehalose phosphotransferase system transporter activity"/>
    <property type="evidence" value="ECO:0007669"/>
    <property type="project" value="TreeGrafter"/>
</dbReference>
<keyword evidence="6" id="KW-0598">Phosphotransferase system</keyword>
<dbReference type="GO" id="GO:0015771">
    <property type="term" value="P:trehalose transport"/>
    <property type="evidence" value="ECO:0007669"/>
    <property type="project" value="TreeGrafter"/>
</dbReference>
<dbReference type="GO" id="GO:0009401">
    <property type="term" value="P:phosphoenolpyruvate-dependent sugar phosphotransferase system"/>
    <property type="evidence" value="ECO:0007669"/>
    <property type="project" value="UniProtKB-KW"/>
</dbReference>
<comment type="subcellular location">
    <subcellularLocation>
        <location evidence="1">Cell membrane</location>
        <topology evidence="1">Multi-pass membrane protein</topology>
    </subcellularLocation>
</comment>
<evidence type="ECO:0000256" key="1">
    <source>
        <dbReference type="ARBA" id="ARBA00004651"/>
    </source>
</evidence>
<dbReference type="Pfam" id="PF00367">
    <property type="entry name" value="PTS_EIIB"/>
    <property type="match status" value="1"/>
</dbReference>
<dbReference type="GeneID" id="93166131"/>
<keyword evidence="4" id="KW-0762">Sugar transport</keyword>
<dbReference type="Pfam" id="PF02378">
    <property type="entry name" value="PTS_EIIC"/>
    <property type="match status" value="1"/>
</dbReference>
<evidence type="ECO:0000313" key="15">
    <source>
        <dbReference type="EMBL" id="KMW21824.1"/>
    </source>
</evidence>
<reference evidence="15 16" key="1">
    <citation type="submission" date="2011-04" db="EMBL/GenBank/DDBJ databases">
        <title>The Genome Sequence of Clostridium citroniae WAL-19142.</title>
        <authorList>
            <consortium name="The Broad Institute Genome Sequencing Platform"/>
            <person name="Earl A."/>
            <person name="Ward D."/>
            <person name="Feldgarden M."/>
            <person name="Gevers D."/>
            <person name="Warren Y.A."/>
            <person name="Tyrrell K.L."/>
            <person name="Citron D.M."/>
            <person name="Goldstein E.J."/>
            <person name="Daigneault M."/>
            <person name="Allen-Vercoe E."/>
            <person name="Young S.K."/>
            <person name="Zeng Q."/>
            <person name="Gargeya S."/>
            <person name="Fitzgerald M."/>
            <person name="Haas B."/>
            <person name="Abouelleil A."/>
            <person name="Alvarado L."/>
            <person name="Arachchi H.M."/>
            <person name="Berlin A."/>
            <person name="Brown A."/>
            <person name="Chapman S.B."/>
            <person name="Chen Z."/>
            <person name="Dunbar C."/>
            <person name="Freedman E."/>
            <person name="Gearin G."/>
            <person name="Gellesch M."/>
            <person name="Goldberg J."/>
            <person name="Griggs A."/>
            <person name="Gujja S."/>
            <person name="Heilman E.R."/>
            <person name="Heiman D."/>
            <person name="Howarth C."/>
            <person name="Larson L."/>
            <person name="Lui A."/>
            <person name="MacDonald P.J."/>
            <person name="Mehta T."/>
            <person name="Montmayeur A."/>
            <person name="Murphy C."/>
            <person name="Neiman D."/>
            <person name="Pearson M."/>
            <person name="Priest M."/>
            <person name="Roberts A."/>
            <person name="Saif S."/>
            <person name="Shea T."/>
            <person name="Shenoy N."/>
            <person name="Sisk P."/>
            <person name="Stolte C."/>
            <person name="Sykes S."/>
            <person name="White J."/>
            <person name="Yandava C."/>
            <person name="Wortman J."/>
            <person name="Nusbaum C."/>
            <person name="Birren B."/>
        </authorList>
    </citation>
    <scope>NUCLEOTIDE SEQUENCE [LARGE SCALE GENOMIC DNA]</scope>
    <source>
        <strain evidence="15 16">WAL-19142</strain>
    </source>
</reference>
<dbReference type="RefSeq" id="WP_048929573.1">
    <property type="nucleotide sequence ID" value="NZ_KQ235876.1"/>
</dbReference>
<feature type="domain" description="PTS EIIC type-1" evidence="14">
    <location>
        <begin position="108"/>
        <end position="456"/>
    </location>
</feature>
<evidence type="ECO:0000259" key="14">
    <source>
        <dbReference type="PROSITE" id="PS51103"/>
    </source>
</evidence>
<keyword evidence="9 12" id="KW-1133">Transmembrane helix</keyword>
<dbReference type="Gene3D" id="3.30.1360.60">
    <property type="entry name" value="Glucose permease domain IIB"/>
    <property type="match status" value="1"/>
</dbReference>
<dbReference type="InterPro" id="IPR018113">
    <property type="entry name" value="PTrfase_EIIB_Cys"/>
</dbReference>
<dbReference type="InterPro" id="IPR013013">
    <property type="entry name" value="PTS_EIIC_1"/>
</dbReference>
<dbReference type="Proteomes" id="UP000037392">
    <property type="component" value="Unassembled WGS sequence"/>
</dbReference>
<feature type="transmembrane region" description="Helical" evidence="12">
    <location>
        <begin position="146"/>
        <end position="166"/>
    </location>
</feature>
<dbReference type="PANTHER" id="PTHR30175">
    <property type="entry name" value="PHOSPHOTRANSFERASE SYSTEM TRANSPORT PROTEIN"/>
    <property type="match status" value="1"/>
</dbReference>
<accession>A0A0J9CBB0</accession>
<feature type="transmembrane region" description="Helical" evidence="12">
    <location>
        <begin position="248"/>
        <end position="273"/>
    </location>
</feature>
<feature type="active site" description="Phosphocysteine intermediate; for EIIB activity" evidence="11">
    <location>
        <position position="27"/>
    </location>
</feature>
<gene>
    <name evidence="15" type="ORF">HMPREF9470_01573</name>
</gene>
<evidence type="ECO:0000256" key="4">
    <source>
        <dbReference type="ARBA" id="ARBA00022597"/>
    </source>
</evidence>
<protein>
    <recommendedName>
        <fullName evidence="17">PTS system protein</fullName>
    </recommendedName>
</protein>
<evidence type="ECO:0000256" key="2">
    <source>
        <dbReference type="ARBA" id="ARBA00022448"/>
    </source>
</evidence>
<dbReference type="SUPFAM" id="SSF55604">
    <property type="entry name" value="Glucose permease domain IIB"/>
    <property type="match status" value="1"/>
</dbReference>
<keyword evidence="5" id="KW-0808">Transferase</keyword>
<evidence type="ECO:0000256" key="9">
    <source>
        <dbReference type="ARBA" id="ARBA00022989"/>
    </source>
</evidence>
<feature type="transmembrane region" description="Helical" evidence="12">
    <location>
        <begin position="386"/>
        <end position="408"/>
    </location>
</feature>
<dbReference type="InterPro" id="IPR050558">
    <property type="entry name" value="PTS_Sugar-Specific_Components"/>
</dbReference>
<feature type="transmembrane region" description="Helical" evidence="12">
    <location>
        <begin position="361"/>
        <end position="380"/>
    </location>
</feature>
<evidence type="ECO:0000256" key="8">
    <source>
        <dbReference type="ARBA" id="ARBA00022777"/>
    </source>
</evidence>
<name>A0A0J9CBB0_9FIRM</name>
<keyword evidence="2" id="KW-0813">Transport</keyword>
<dbReference type="OrthoDB" id="92465at2"/>
<feature type="transmembrane region" description="Helical" evidence="12">
    <location>
        <begin position="429"/>
        <end position="451"/>
    </location>
</feature>
<feature type="transmembrane region" description="Helical" evidence="12">
    <location>
        <begin position="113"/>
        <end position="134"/>
    </location>
</feature>
<dbReference type="InterPro" id="IPR001996">
    <property type="entry name" value="PTS_IIB_1"/>
</dbReference>
<keyword evidence="8" id="KW-0418">Kinase</keyword>
<dbReference type="AlphaFoldDB" id="A0A0J9CBB0"/>
<comment type="caution">
    <text evidence="15">The sequence shown here is derived from an EMBL/GenBank/DDBJ whole genome shotgun (WGS) entry which is preliminary data.</text>
</comment>
<dbReference type="GO" id="GO:0008982">
    <property type="term" value="F:protein-N(PI)-phosphohistidine-sugar phosphotransferase activity"/>
    <property type="evidence" value="ECO:0007669"/>
    <property type="project" value="InterPro"/>
</dbReference>
<organism evidence="15 16">
    <name type="scientific">[Clostridium] citroniae WAL-19142</name>
    <dbReference type="NCBI Taxonomy" id="742734"/>
    <lineage>
        <taxon>Bacteria</taxon>
        <taxon>Bacillati</taxon>
        <taxon>Bacillota</taxon>
        <taxon>Clostridia</taxon>
        <taxon>Lachnospirales</taxon>
        <taxon>Lachnospiraceae</taxon>
        <taxon>Enterocloster</taxon>
    </lineage>
</organism>
<proteinExistence type="predicted"/>
<evidence type="ECO:0000256" key="7">
    <source>
        <dbReference type="ARBA" id="ARBA00022692"/>
    </source>
</evidence>
<feature type="transmembrane region" description="Helical" evidence="12">
    <location>
        <begin position="279"/>
        <end position="302"/>
    </location>
</feature>